<gene>
    <name evidence="1" type="ORF">ACJEBM_26555</name>
</gene>
<reference evidence="1" key="1">
    <citation type="submission" date="2024-11" db="EMBL/GenBank/DDBJ databases">
        <authorList>
            <person name="Lucas J.A."/>
        </authorList>
    </citation>
    <scope>NUCLEOTIDE SEQUENCE</scope>
    <source>
        <strain evidence="1">Z 8.8</strain>
    </source>
</reference>
<protein>
    <submittedName>
        <fullName evidence="1">ABC transporter permease</fullName>
    </submittedName>
</protein>
<evidence type="ECO:0000313" key="2">
    <source>
        <dbReference type="Proteomes" id="UP001622950"/>
    </source>
</evidence>
<keyword evidence="2" id="KW-1185">Reference proteome</keyword>
<name>A0ACC7N4S0_9PSED</name>
<evidence type="ECO:0000313" key="1">
    <source>
        <dbReference type="EMBL" id="MFK9084220.1"/>
    </source>
</evidence>
<dbReference type="EMBL" id="JBJHQE010000074">
    <property type="protein sequence ID" value="MFK9084220.1"/>
    <property type="molecule type" value="Genomic_DNA"/>
</dbReference>
<sequence length="409" mass="44215">MRAPETRGRRRLLLELAARDLWHDRNVSLCIVASLVAVIAPLLLLFGLKYGVVTQLRDKLLRDPSNLQVQVLGNYKLDRQWFQQLNGLPGVGFNLPLTRSLNTVADLFLDPVHFVSGAEVIPSANGDPLLGELAAPQAFDQVVLSASAARKLGVGTGERIHLLVQRKLHDQEETGQLEVNVSGILAEGAFPRPGVLVTLELLEAIESLRDGDLSPLFGLETGNGPALPREFYSSARIYAKGLDEVAGIAQWLQQRNIESKNSVHEIESVKAITRVLGLIFSVIAWTAVMGCTASLAGAFLANIDRKRKGLALLRLLGFRRAGVGAFVMIQAALLTCLAFILGYGAYLAGSAVFNHALGVDMAKDEFACRLENIHVLLAFVSALLLAVLVAGIGVLRAIQIQPSESLRDI</sequence>
<proteinExistence type="predicted"/>
<organism evidence="1 2">
    <name type="scientific">Pseudomonas neuropathica</name>
    <dbReference type="NCBI Taxonomy" id="2730425"/>
    <lineage>
        <taxon>Bacteria</taxon>
        <taxon>Pseudomonadati</taxon>
        <taxon>Pseudomonadota</taxon>
        <taxon>Gammaproteobacteria</taxon>
        <taxon>Pseudomonadales</taxon>
        <taxon>Pseudomonadaceae</taxon>
        <taxon>Pseudomonas</taxon>
    </lineage>
</organism>
<dbReference type="Proteomes" id="UP001622950">
    <property type="component" value="Unassembled WGS sequence"/>
</dbReference>
<comment type="caution">
    <text evidence="1">The sequence shown here is derived from an EMBL/GenBank/DDBJ whole genome shotgun (WGS) entry which is preliminary data.</text>
</comment>
<accession>A0ACC7N4S0</accession>